<dbReference type="InterPro" id="IPR045072">
    <property type="entry name" value="MKRN-like"/>
</dbReference>
<feature type="zinc finger region" description="C3H1-type" evidence="10">
    <location>
        <begin position="314"/>
        <end position="342"/>
    </location>
</feature>
<dbReference type="PANTHER" id="PTHR11224:SF39">
    <property type="entry name" value="RING-TYPE E3 UBIQUITIN TRANSFERASE"/>
    <property type="match status" value="1"/>
</dbReference>
<keyword evidence="4" id="KW-0808">Transferase</keyword>
<dbReference type="Gene3D" id="3.30.40.10">
    <property type="entry name" value="Zinc/RING finger domain, C3HC4 (zinc finger)"/>
    <property type="match status" value="1"/>
</dbReference>
<sequence>MADCRLPSTFSGRRGCNADGQICRQFMNGSCRYGQHCYYLHEWPAVPSAQVCRYFQKGGCWFGDNCRYLHIPHTASEASGGRRGSAPALHSSTFSGHTSAARRGSEPFVLAAHGERSSFRRGSEPLITSFLGHQQNLQHPAAHIAEEEEEAAASAEAGPARPLQDEGRQPAGSDGAGPSRSHSSNSLGAMSNAASVESQETSLQDRLEIGATDSAGQERTEAYHRSKEVVCGICMDKVYEKATEGERRFGILPNCSHSFCLGCIMKWRKTKEFQEDVIKACPQCRVKSSFYIPSKYWVCEGEPKAALIASFKEKSSKVKCNFFMRHGCCPFATECIFSHELPPGHRPQRRPSRPKNVAESLDPRILSYFIALTLLDDEDFDFFFFLDDAENEP</sequence>
<dbReference type="PROSITE" id="PS00518">
    <property type="entry name" value="ZF_RING_1"/>
    <property type="match status" value="1"/>
</dbReference>
<feature type="domain" description="RING-type" evidence="12">
    <location>
        <begin position="231"/>
        <end position="285"/>
    </location>
</feature>
<dbReference type="Pfam" id="PF18044">
    <property type="entry name" value="zf-CCCH_4"/>
    <property type="match status" value="2"/>
</dbReference>
<evidence type="ECO:0000313" key="15">
    <source>
        <dbReference type="Ensembl" id="ENSAMXP00005053739.1"/>
    </source>
</evidence>
<evidence type="ECO:0000256" key="4">
    <source>
        <dbReference type="ARBA" id="ARBA00022679"/>
    </source>
</evidence>
<keyword evidence="7 10" id="KW-0863">Zinc-finger</keyword>
<dbReference type="InterPro" id="IPR001841">
    <property type="entry name" value="Znf_RING"/>
</dbReference>
<dbReference type="InterPro" id="IPR013083">
    <property type="entry name" value="Znf_RING/FYVE/PHD"/>
</dbReference>
<dbReference type="EC" id="2.3.2.27" evidence="3"/>
<evidence type="ECO:0000313" key="14">
    <source>
        <dbReference type="EMBL" id="KAG9270742.1"/>
    </source>
</evidence>
<dbReference type="CDD" id="cd16732">
    <property type="entry name" value="RING-HC_MKRN4"/>
    <property type="match status" value="1"/>
</dbReference>
<evidence type="ECO:0000256" key="6">
    <source>
        <dbReference type="ARBA" id="ARBA00022737"/>
    </source>
</evidence>
<keyword evidence="6" id="KW-0677">Repeat</keyword>
<dbReference type="InterPro" id="IPR000571">
    <property type="entry name" value="Znf_CCCH"/>
</dbReference>
<feature type="zinc finger region" description="C3H1-type" evidence="10">
    <location>
        <begin position="17"/>
        <end position="44"/>
    </location>
</feature>
<feature type="domain" description="C3H1-type" evidence="13">
    <location>
        <begin position="314"/>
        <end position="342"/>
    </location>
</feature>
<reference evidence="15" key="2">
    <citation type="submission" date="2025-05" db="UniProtKB">
        <authorList>
            <consortium name="Ensembl"/>
        </authorList>
    </citation>
    <scope>IDENTIFICATION</scope>
</reference>
<dbReference type="PROSITE" id="PS50103">
    <property type="entry name" value="ZF_C3H1"/>
    <property type="match status" value="3"/>
</dbReference>
<dbReference type="PANTHER" id="PTHR11224">
    <property type="entry name" value="MAKORIN-RELATED"/>
    <property type="match status" value="1"/>
</dbReference>
<dbReference type="GO" id="GO:0000209">
    <property type="term" value="P:protein polyubiquitination"/>
    <property type="evidence" value="ECO:0007669"/>
    <property type="project" value="InterPro"/>
</dbReference>
<protein>
    <recommendedName>
        <fullName evidence="3">RING-type E3 ubiquitin transferase</fullName>
        <ecNumber evidence="3">2.3.2.27</ecNumber>
    </recommendedName>
</protein>
<evidence type="ECO:0000313" key="17">
    <source>
        <dbReference type="Proteomes" id="UP000752171"/>
    </source>
</evidence>
<dbReference type="Gene3D" id="3.30.1370.210">
    <property type="match status" value="1"/>
</dbReference>
<dbReference type="AlphaFoldDB" id="A0A8B9LQ39"/>
<dbReference type="FunFam" id="3.30.40.10:FF:000117">
    <property type="entry name" value="Probable E3 ubiquitin-protein ligase makorin-1"/>
    <property type="match status" value="1"/>
</dbReference>
<dbReference type="InterPro" id="IPR036855">
    <property type="entry name" value="Znf_CCCH_sf"/>
</dbReference>
<dbReference type="OrthoDB" id="250836at2759"/>
<dbReference type="SMART" id="SM00356">
    <property type="entry name" value="ZnF_C3H1"/>
    <property type="match status" value="3"/>
</dbReference>
<organism evidence="15 16">
    <name type="scientific">Astyanax mexicanus</name>
    <name type="common">Blind cave fish</name>
    <name type="synonym">Astyanax fasciatus mexicanus</name>
    <dbReference type="NCBI Taxonomy" id="7994"/>
    <lineage>
        <taxon>Eukaryota</taxon>
        <taxon>Metazoa</taxon>
        <taxon>Chordata</taxon>
        <taxon>Craniata</taxon>
        <taxon>Vertebrata</taxon>
        <taxon>Euteleostomi</taxon>
        <taxon>Actinopterygii</taxon>
        <taxon>Neopterygii</taxon>
        <taxon>Teleostei</taxon>
        <taxon>Ostariophysi</taxon>
        <taxon>Characiformes</taxon>
        <taxon>Characoidei</taxon>
        <taxon>Acestrorhamphidae</taxon>
        <taxon>Acestrorhamphinae</taxon>
        <taxon>Astyanax</taxon>
    </lineage>
</organism>
<feature type="region of interest" description="Disordered" evidence="11">
    <location>
        <begin position="76"/>
        <end position="102"/>
    </location>
</feature>
<dbReference type="InterPro" id="IPR041367">
    <property type="entry name" value="Znf-CCCH_4"/>
</dbReference>
<dbReference type="Ensembl" id="ENSAMXT00005058112.1">
    <property type="protein sequence ID" value="ENSAMXP00005053739.1"/>
    <property type="gene ID" value="ENSAMXG00005024071.1"/>
</dbReference>
<dbReference type="SMART" id="SM00184">
    <property type="entry name" value="RING"/>
    <property type="match status" value="1"/>
</dbReference>
<evidence type="ECO:0000256" key="2">
    <source>
        <dbReference type="ARBA" id="ARBA00004906"/>
    </source>
</evidence>
<accession>A0A8B9LQ39</accession>
<evidence type="ECO:0000259" key="12">
    <source>
        <dbReference type="PROSITE" id="PS50089"/>
    </source>
</evidence>
<keyword evidence="5 10" id="KW-0479">Metal-binding</keyword>
<gene>
    <name evidence="14" type="primary">MKRN1</name>
    <name evidence="14" type="ORF">AMEX_G15726</name>
</gene>
<feature type="domain" description="C3H1-type" evidence="13">
    <location>
        <begin position="17"/>
        <end position="44"/>
    </location>
</feature>
<name>A0A8B9LQ39_ASTMX</name>
<dbReference type="OMA" id="CLQCIMT"/>
<dbReference type="PROSITE" id="PS50089">
    <property type="entry name" value="ZF_RING_2"/>
    <property type="match status" value="1"/>
</dbReference>
<evidence type="ECO:0000256" key="3">
    <source>
        <dbReference type="ARBA" id="ARBA00012483"/>
    </source>
</evidence>
<feature type="zinc finger region" description="C3H1-type" evidence="10">
    <location>
        <begin position="47"/>
        <end position="73"/>
    </location>
</feature>
<keyword evidence="9 10" id="KW-0862">Zinc</keyword>
<dbReference type="InterPro" id="IPR017907">
    <property type="entry name" value="Znf_RING_CS"/>
</dbReference>
<dbReference type="UniPathway" id="UPA00143"/>
<feature type="domain" description="C3H1-type" evidence="13">
    <location>
        <begin position="47"/>
        <end position="73"/>
    </location>
</feature>
<proteinExistence type="predicted"/>
<reference evidence="14 17" key="1">
    <citation type="submission" date="2021-07" db="EMBL/GenBank/DDBJ databases">
        <authorList>
            <person name="Imarazene B."/>
            <person name="Zahm M."/>
            <person name="Klopp C."/>
            <person name="Cabau C."/>
            <person name="Beille S."/>
            <person name="Jouanno E."/>
            <person name="Castinel A."/>
            <person name="Lluch J."/>
            <person name="Gil L."/>
            <person name="Kuchtly C."/>
            <person name="Lopez Roques C."/>
            <person name="Donnadieu C."/>
            <person name="Parrinello H."/>
            <person name="Journot L."/>
            <person name="Du K."/>
            <person name="Schartl M."/>
            <person name="Retaux S."/>
            <person name="Guiguen Y."/>
        </authorList>
    </citation>
    <scope>NUCLEOTIDE SEQUENCE [LARGE SCALE GENOMIC DNA]</scope>
    <source>
        <strain evidence="14">Pach_M1</strain>
        <tissue evidence="14">Testis</tissue>
    </source>
</reference>
<evidence type="ECO:0000259" key="13">
    <source>
        <dbReference type="PROSITE" id="PS50103"/>
    </source>
</evidence>
<dbReference type="Proteomes" id="UP000694621">
    <property type="component" value="Unplaced"/>
</dbReference>
<evidence type="ECO:0000256" key="9">
    <source>
        <dbReference type="ARBA" id="ARBA00022833"/>
    </source>
</evidence>
<evidence type="ECO:0000256" key="7">
    <source>
        <dbReference type="ARBA" id="ARBA00022771"/>
    </source>
</evidence>
<dbReference type="Pfam" id="PF13639">
    <property type="entry name" value="zf-RING_2"/>
    <property type="match status" value="1"/>
</dbReference>
<comment type="catalytic activity">
    <reaction evidence="1">
        <text>S-ubiquitinyl-[E2 ubiquitin-conjugating enzyme]-L-cysteine + [acceptor protein]-L-lysine = [E2 ubiquitin-conjugating enzyme]-L-cysteine + N(6)-ubiquitinyl-[acceptor protein]-L-lysine.</text>
        <dbReference type="EC" id="2.3.2.27"/>
    </reaction>
</comment>
<dbReference type="GO" id="GO:0008270">
    <property type="term" value="F:zinc ion binding"/>
    <property type="evidence" value="ECO:0007669"/>
    <property type="project" value="UniProtKB-KW"/>
</dbReference>
<dbReference type="Proteomes" id="UP000752171">
    <property type="component" value="Unassembled WGS sequence"/>
</dbReference>
<evidence type="ECO:0000256" key="11">
    <source>
        <dbReference type="SAM" id="MobiDB-lite"/>
    </source>
</evidence>
<feature type="compositionally biased region" description="Polar residues" evidence="11">
    <location>
        <begin position="180"/>
        <end position="202"/>
    </location>
</feature>
<evidence type="ECO:0000313" key="16">
    <source>
        <dbReference type="Proteomes" id="UP000694621"/>
    </source>
</evidence>
<dbReference type="GO" id="GO:0061630">
    <property type="term" value="F:ubiquitin protein ligase activity"/>
    <property type="evidence" value="ECO:0007669"/>
    <property type="project" value="UniProtKB-EC"/>
</dbReference>
<evidence type="ECO:0000256" key="10">
    <source>
        <dbReference type="PROSITE-ProRule" id="PRU00723"/>
    </source>
</evidence>
<feature type="region of interest" description="Disordered" evidence="11">
    <location>
        <begin position="147"/>
        <end position="203"/>
    </location>
</feature>
<dbReference type="KEGG" id="amex:103044055"/>
<evidence type="ECO:0000256" key="1">
    <source>
        <dbReference type="ARBA" id="ARBA00000900"/>
    </source>
</evidence>
<evidence type="ECO:0000256" key="8">
    <source>
        <dbReference type="ARBA" id="ARBA00022786"/>
    </source>
</evidence>
<keyword evidence="8" id="KW-0833">Ubl conjugation pathway</keyword>
<dbReference type="SUPFAM" id="SSF57850">
    <property type="entry name" value="RING/U-box"/>
    <property type="match status" value="1"/>
</dbReference>
<dbReference type="EMBL" id="JAICCE010000012">
    <property type="protein sequence ID" value="KAG9270742.1"/>
    <property type="molecule type" value="Genomic_DNA"/>
</dbReference>
<comment type="pathway">
    <text evidence="2">Protein modification; protein ubiquitination.</text>
</comment>
<evidence type="ECO:0000256" key="5">
    <source>
        <dbReference type="ARBA" id="ARBA00022723"/>
    </source>
</evidence>
<dbReference type="SUPFAM" id="SSF90229">
    <property type="entry name" value="CCCH zinc finger"/>
    <property type="match status" value="1"/>
</dbReference>